<gene>
    <name evidence="1" type="primary">thiS</name>
    <name evidence="1" type="ORF">FRX97_07970</name>
</gene>
<sequence length="66" mass="7063">MQVYYNGEAVDLNSATKVSDFLALQSIAPNGVAVAINNKVIPKTNWSKTELKDQDKILVITAAQGG</sequence>
<organism evidence="1 2">
    <name type="scientific">Luteibaculum oceani</name>
    <dbReference type="NCBI Taxonomy" id="1294296"/>
    <lineage>
        <taxon>Bacteria</taxon>
        <taxon>Pseudomonadati</taxon>
        <taxon>Bacteroidota</taxon>
        <taxon>Flavobacteriia</taxon>
        <taxon>Flavobacteriales</taxon>
        <taxon>Luteibaculaceae</taxon>
        <taxon>Luteibaculum</taxon>
    </lineage>
</organism>
<dbReference type="Gene3D" id="3.10.20.30">
    <property type="match status" value="1"/>
</dbReference>
<dbReference type="EMBL" id="VORB01000006">
    <property type="protein sequence ID" value="TXC78644.1"/>
    <property type="molecule type" value="Genomic_DNA"/>
</dbReference>
<name>A0A5C6V112_9FLAO</name>
<reference evidence="1 2" key="1">
    <citation type="submission" date="2019-08" db="EMBL/GenBank/DDBJ databases">
        <title>Genome of Luteibaculum oceani JCM 18817.</title>
        <authorList>
            <person name="Bowman J.P."/>
        </authorList>
    </citation>
    <scope>NUCLEOTIDE SEQUENCE [LARGE SCALE GENOMIC DNA]</scope>
    <source>
        <strain evidence="1 2">JCM 18817</strain>
    </source>
</reference>
<dbReference type="NCBIfam" id="TIGR01683">
    <property type="entry name" value="thiS"/>
    <property type="match status" value="1"/>
</dbReference>
<dbReference type="RefSeq" id="WP_147014671.1">
    <property type="nucleotide sequence ID" value="NZ_VORB01000006.1"/>
</dbReference>
<dbReference type="OrthoDB" id="1525151at2"/>
<dbReference type="InterPro" id="IPR016155">
    <property type="entry name" value="Mopterin_synth/thiamin_S_b"/>
</dbReference>
<comment type="caution">
    <text evidence="1">The sequence shown here is derived from an EMBL/GenBank/DDBJ whole genome shotgun (WGS) entry which is preliminary data.</text>
</comment>
<dbReference type="InterPro" id="IPR012675">
    <property type="entry name" value="Beta-grasp_dom_sf"/>
</dbReference>
<accession>A0A5C6V112</accession>
<dbReference type="PANTHER" id="PTHR34472">
    <property type="entry name" value="SULFUR CARRIER PROTEIN THIS"/>
    <property type="match status" value="1"/>
</dbReference>
<dbReference type="PANTHER" id="PTHR34472:SF1">
    <property type="entry name" value="SULFUR CARRIER PROTEIN THIS"/>
    <property type="match status" value="1"/>
</dbReference>
<evidence type="ECO:0000313" key="2">
    <source>
        <dbReference type="Proteomes" id="UP000321168"/>
    </source>
</evidence>
<protein>
    <submittedName>
        <fullName evidence="1">Sulfur carrier protein ThiS</fullName>
    </submittedName>
</protein>
<dbReference type="Pfam" id="PF02597">
    <property type="entry name" value="ThiS"/>
    <property type="match status" value="1"/>
</dbReference>
<dbReference type="InterPro" id="IPR010035">
    <property type="entry name" value="Thi_S"/>
</dbReference>
<dbReference type="AlphaFoldDB" id="A0A5C6V112"/>
<dbReference type="CDD" id="cd00565">
    <property type="entry name" value="Ubl_ThiS"/>
    <property type="match status" value="1"/>
</dbReference>
<keyword evidence="2" id="KW-1185">Reference proteome</keyword>
<dbReference type="SUPFAM" id="SSF54285">
    <property type="entry name" value="MoaD/ThiS"/>
    <property type="match status" value="1"/>
</dbReference>
<evidence type="ECO:0000313" key="1">
    <source>
        <dbReference type="EMBL" id="TXC78644.1"/>
    </source>
</evidence>
<dbReference type="Proteomes" id="UP000321168">
    <property type="component" value="Unassembled WGS sequence"/>
</dbReference>
<dbReference type="InterPro" id="IPR003749">
    <property type="entry name" value="ThiS/MoaD-like"/>
</dbReference>
<proteinExistence type="predicted"/>